<dbReference type="PANTHER" id="PTHR10151">
    <property type="entry name" value="ECTONUCLEOTIDE PYROPHOSPHATASE/PHOSPHODIESTERASE"/>
    <property type="match status" value="1"/>
</dbReference>
<proteinExistence type="predicted"/>
<reference evidence="4" key="2">
    <citation type="journal article" date="2018" name="BMC Genomics">
        <title>A manually annotated Actinidia chinensis var. chinensis (kiwifruit) genome highlights the challenges associated with draft genomes and gene prediction in plants.</title>
        <authorList>
            <person name="Pilkington S.M."/>
            <person name="Crowhurst R."/>
            <person name="Hilario E."/>
            <person name="Nardozza S."/>
            <person name="Fraser L."/>
            <person name="Peng Y."/>
            <person name="Gunaseelan K."/>
            <person name="Simpson R."/>
            <person name="Tahir J."/>
            <person name="Deroles S.C."/>
            <person name="Templeton K."/>
            <person name="Luo Z."/>
            <person name="Davy M."/>
            <person name="Cheng C."/>
            <person name="McNeilage M."/>
            <person name="Scaglione D."/>
            <person name="Liu Y."/>
            <person name="Zhang Q."/>
            <person name="Datson P."/>
            <person name="De Silva N."/>
            <person name="Gardiner S.E."/>
            <person name="Bassett H."/>
            <person name="Chagne D."/>
            <person name="McCallum J."/>
            <person name="Dzierzon H."/>
            <person name="Deng C."/>
            <person name="Wang Y.Y."/>
            <person name="Barron L."/>
            <person name="Manako K."/>
            <person name="Bowen J."/>
            <person name="Foster T.M."/>
            <person name="Erridge Z.A."/>
            <person name="Tiffin H."/>
            <person name="Waite C.N."/>
            <person name="Davies K.M."/>
            <person name="Grierson E.P."/>
            <person name="Laing W.A."/>
            <person name="Kirk R."/>
            <person name="Chen X."/>
            <person name="Wood M."/>
            <person name="Montefiori M."/>
            <person name="Brummell D.A."/>
            <person name="Schwinn K.E."/>
            <person name="Catanach A."/>
            <person name="Fullerton C."/>
            <person name="Li D."/>
            <person name="Meiyalaghan S."/>
            <person name="Nieuwenhuizen N."/>
            <person name="Read N."/>
            <person name="Prakash R."/>
            <person name="Hunter D."/>
            <person name="Zhang H."/>
            <person name="McKenzie M."/>
            <person name="Knabel M."/>
            <person name="Harris A."/>
            <person name="Allan A.C."/>
            <person name="Gleave A."/>
            <person name="Chen A."/>
            <person name="Janssen B.J."/>
            <person name="Plunkett B."/>
            <person name="Ampomah-Dwamena C."/>
            <person name="Voogd C."/>
            <person name="Leif D."/>
            <person name="Lafferty D."/>
            <person name="Souleyre E.J.F."/>
            <person name="Varkonyi-Gasic E."/>
            <person name="Gambi F."/>
            <person name="Hanley J."/>
            <person name="Yao J.L."/>
            <person name="Cheung J."/>
            <person name="David K.M."/>
            <person name="Warren B."/>
            <person name="Marsh K."/>
            <person name="Snowden K.C."/>
            <person name="Lin-Wang K."/>
            <person name="Brian L."/>
            <person name="Martinez-Sanchez M."/>
            <person name="Wang M."/>
            <person name="Ileperuma N."/>
            <person name="Macnee N."/>
            <person name="Campin R."/>
            <person name="McAtee P."/>
            <person name="Drummond R.S.M."/>
            <person name="Espley R.V."/>
            <person name="Ireland H.S."/>
            <person name="Wu R."/>
            <person name="Atkinson R.G."/>
            <person name="Karunairetnam S."/>
            <person name="Bulley S."/>
            <person name="Chunkath S."/>
            <person name="Hanley Z."/>
            <person name="Storey R."/>
            <person name="Thrimawithana A.H."/>
            <person name="Thomson S."/>
            <person name="David C."/>
            <person name="Testolin R."/>
            <person name="Huang H."/>
            <person name="Hellens R.P."/>
            <person name="Schaffer R.J."/>
        </authorList>
    </citation>
    <scope>NUCLEOTIDE SEQUENCE [LARGE SCALE GENOMIC DNA]</scope>
    <source>
        <strain evidence="4">cv. Red5</strain>
    </source>
</reference>
<evidence type="ECO:0000313" key="3">
    <source>
        <dbReference type="EMBL" id="PSS11812.1"/>
    </source>
</evidence>
<sequence>MDKNSKKPKPISTQEGNPSTSTTPLLSPETYNSSTPPPNPAAAATTAAFIFMSVLIAAFLALSTIGIPSAPIHLTANAESPHTPLKHPVVIMISADGFRFGYQFKTKTPNIHRLIKGGVEARHGLIPVFPTATFPNHYAIATGLYPAHHGIISNYFFDPNLNESFRRGDNNPKWWLGEPLWETVVNDGRYNASTYFWPGSEVVRGKWKCEEYFCKRFNMTVPFEERVDTVLEYFNTSDTGTIPAFMNLYFQDPDSQGHEVGPDDLEVTEAVARIDAMVGRLIRGLEERKVFNQVNIILLGDHGMAGVCDKKVIFLDDLKDQGIEIRKEWVIFEYSVVGIFPPRDFNLTPTEIVARMNKGLEKIENGKHLKVYVKEKLPARLHYIGSDRIPPIIGLVDEGYTVTQSGPAGKEYCGGDHGYDNAYFSMRTIFVGHGPHFKKGVKVESFVNVEIYNVVTAILNIQGASNNGTKGFPDQVLSYHQPVKG</sequence>
<dbReference type="EMBL" id="NKQK01000014">
    <property type="protein sequence ID" value="PSS11812.1"/>
    <property type="molecule type" value="Genomic_DNA"/>
</dbReference>
<keyword evidence="2" id="KW-0472">Membrane</keyword>
<feature type="region of interest" description="Disordered" evidence="1">
    <location>
        <begin position="1"/>
        <end position="39"/>
    </location>
</feature>
<evidence type="ECO:0000256" key="1">
    <source>
        <dbReference type="SAM" id="MobiDB-lite"/>
    </source>
</evidence>
<keyword evidence="4" id="KW-1185">Reference proteome</keyword>
<dbReference type="GO" id="GO:0005773">
    <property type="term" value="C:vacuole"/>
    <property type="evidence" value="ECO:0007669"/>
    <property type="project" value="TreeGrafter"/>
</dbReference>
<protein>
    <submittedName>
        <fullName evidence="3">Nucleotide pyrophosphatase</fullName>
    </submittedName>
</protein>
<dbReference type="InterPro" id="IPR017850">
    <property type="entry name" value="Alkaline_phosphatase_core_sf"/>
</dbReference>
<feature type="compositionally biased region" description="Low complexity" evidence="1">
    <location>
        <begin position="18"/>
        <end position="28"/>
    </location>
</feature>
<evidence type="ECO:0000313" key="4">
    <source>
        <dbReference type="Proteomes" id="UP000241394"/>
    </source>
</evidence>
<dbReference type="SUPFAM" id="SSF53649">
    <property type="entry name" value="Alkaline phosphatase-like"/>
    <property type="match status" value="1"/>
</dbReference>
<comment type="caution">
    <text evidence="3">The sequence shown here is derived from an EMBL/GenBank/DDBJ whole genome shotgun (WGS) entry which is preliminary data.</text>
</comment>
<gene>
    <name evidence="3" type="ORF">CEY00_Acc16092</name>
</gene>
<dbReference type="Gramene" id="PSS11812">
    <property type="protein sequence ID" value="PSS11812"/>
    <property type="gene ID" value="CEY00_Acc16092"/>
</dbReference>
<organism evidence="3 4">
    <name type="scientific">Actinidia chinensis var. chinensis</name>
    <name type="common">Chinese soft-hair kiwi</name>
    <dbReference type="NCBI Taxonomy" id="1590841"/>
    <lineage>
        <taxon>Eukaryota</taxon>
        <taxon>Viridiplantae</taxon>
        <taxon>Streptophyta</taxon>
        <taxon>Embryophyta</taxon>
        <taxon>Tracheophyta</taxon>
        <taxon>Spermatophyta</taxon>
        <taxon>Magnoliopsida</taxon>
        <taxon>eudicotyledons</taxon>
        <taxon>Gunneridae</taxon>
        <taxon>Pentapetalae</taxon>
        <taxon>asterids</taxon>
        <taxon>Ericales</taxon>
        <taxon>Actinidiaceae</taxon>
        <taxon>Actinidia</taxon>
    </lineage>
</organism>
<dbReference type="Gene3D" id="3.40.720.10">
    <property type="entry name" value="Alkaline Phosphatase, subunit A"/>
    <property type="match status" value="1"/>
</dbReference>
<dbReference type="CDD" id="cd16018">
    <property type="entry name" value="Enpp"/>
    <property type="match status" value="1"/>
</dbReference>
<feature type="transmembrane region" description="Helical" evidence="2">
    <location>
        <begin position="41"/>
        <end position="62"/>
    </location>
</feature>
<keyword evidence="2" id="KW-0812">Transmembrane</keyword>
<accession>A0A2R6QPG5</accession>
<dbReference type="Proteomes" id="UP000241394">
    <property type="component" value="Chromosome LG14"/>
</dbReference>
<dbReference type="AlphaFoldDB" id="A0A2R6QPG5"/>
<dbReference type="GO" id="GO:0016787">
    <property type="term" value="F:hydrolase activity"/>
    <property type="evidence" value="ECO:0007669"/>
    <property type="project" value="UniProtKB-ARBA"/>
</dbReference>
<dbReference type="InParanoid" id="A0A2R6QPG5"/>
<dbReference type="Pfam" id="PF01663">
    <property type="entry name" value="Phosphodiest"/>
    <property type="match status" value="1"/>
</dbReference>
<dbReference type="InterPro" id="IPR002591">
    <property type="entry name" value="Phosphodiest/P_Trfase"/>
</dbReference>
<dbReference type="STRING" id="1590841.A0A2R6QPG5"/>
<dbReference type="OrthoDB" id="415411at2759"/>
<dbReference type="Gene3D" id="3.30.1360.180">
    <property type="match status" value="1"/>
</dbReference>
<name>A0A2R6QPG5_ACTCC</name>
<keyword evidence="2" id="KW-1133">Transmembrane helix</keyword>
<dbReference type="PANTHER" id="PTHR10151:SF120">
    <property type="entry name" value="BIS(5'-ADENOSYL)-TRIPHOSPHATASE"/>
    <property type="match status" value="1"/>
</dbReference>
<reference evidence="3 4" key="1">
    <citation type="submission" date="2017-07" db="EMBL/GenBank/DDBJ databases">
        <title>An improved, manually edited Actinidia chinensis var. chinensis (kiwifruit) genome highlights the challenges associated with draft genomes and gene prediction in plants.</title>
        <authorList>
            <person name="Pilkington S."/>
            <person name="Crowhurst R."/>
            <person name="Hilario E."/>
            <person name="Nardozza S."/>
            <person name="Fraser L."/>
            <person name="Peng Y."/>
            <person name="Gunaseelan K."/>
            <person name="Simpson R."/>
            <person name="Tahir J."/>
            <person name="Deroles S."/>
            <person name="Templeton K."/>
            <person name="Luo Z."/>
            <person name="Davy M."/>
            <person name="Cheng C."/>
            <person name="Mcneilage M."/>
            <person name="Scaglione D."/>
            <person name="Liu Y."/>
            <person name="Zhang Q."/>
            <person name="Datson P."/>
            <person name="De Silva N."/>
            <person name="Gardiner S."/>
            <person name="Bassett H."/>
            <person name="Chagne D."/>
            <person name="Mccallum J."/>
            <person name="Dzierzon H."/>
            <person name="Deng C."/>
            <person name="Wang Y.-Y."/>
            <person name="Barron N."/>
            <person name="Manako K."/>
            <person name="Bowen J."/>
            <person name="Foster T."/>
            <person name="Erridge Z."/>
            <person name="Tiffin H."/>
            <person name="Waite C."/>
            <person name="Davies K."/>
            <person name="Grierson E."/>
            <person name="Laing W."/>
            <person name="Kirk R."/>
            <person name="Chen X."/>
            <person name="Wood M."/>
            <person name="Montefiori M."/>
            <person name="Brummell D."/>
            <person name="Schwinn K."/>
            <person name="Catanach A."/>
            <person name="Fullerton C."/>
            <person name="Li D."/>
            <person name="Meiyalaghan S."/>
            <person name="Nieuwenhuizen N."/>
            <person name="Read N."/>
            <person name="Prakash R."/>
            <person name="Hunter D."/>
            <person name="Zhang H."/>
            <person name="Mckenzie M."/>
            <person name="Knabel M."/>
            <person name="Harris A."/>
            <person name="Allan A."/>
            <person name="Chen A."/>
            <person name="Janssen B."/>
            <person name="Plunkett B."/>
            <person name="Dwamena C."/>
            <person name="Voogd C."/>
            <person name="Leif D."/>
            <person name="Lafferty D."/>
            <person name="Souleyre E."/>
            <person name="Varkonyi-Gasic E."/>
            <person name="Gambi F."/>
            <person name="Hanley J."/>
            <person name="Yao J.-L."/>
            <person name="Cheung J."/>
            <person name="David K."/>
            <person name="Warren B."/>
            <person name="Marsh K."/>
            <person name="Snowden K."/>
            <person name="Lin-Wang K."/>
            <person name="Brian L."/>
            <person name="Martinez-Sanchez M."/>
            <person name="Wang M."/>
            <person name="Ileperuma N."/>
            <person name="Macnee N."/>
            <person name="Campin R."/>
            <person name="Mcatee P."/>
            <person name="Drummond R."/>
            <person name="Espley R."/>
            <person name="Ireland H."/>
            <person name="Wu R."/>
            <person name="Atkinson R."/>
            <person name="Karunairetnam S."/>
            <person name="Bulley S."/>
            <person name="Chunkath S."/>
            <person name="Hanley Z."/>
            <person name="Storey R."/>
            <person name="Thrimawithana A."/>
            <person name="Thomson S."/>
            <person name="David C."/>
            <person name="Testolin R."/>
        </authorList>
    </citation>
    <scope>NUCLEOTIDE SEQUENCE [LARGE SCALE GENOMIC DNA]</scope>
    <source>
        <strain evidence="4">cv. Red5</strain>
        <tissue evidence="3">Young leaf</tissue>
    </source>
</reference>
<evidence type="ECO:0000256" key="2">
    <source>
        <dbReference type="SAM" id="Phobius"/>
    </source>
</evidence>